<dbReference type="RefSeq" id="WP_175197798.1">
    <property type="nucleotide sequence ID" value="NZ_CADIKL010000045.1"/>
</dbReference>
<sequence>MEPKFNPKSIPNRVTAIAVQARMRANSASHYELGLFYQAMLKRRLWSSHRDLAESFGVSRPNVSKAIALARIPSEVVNAIGGAEHISFRVGALLLDAIDQIGEALFIRRAREAVRVGFTAVDDILEFVVFDRIPQHAPNKIQVHLARDKKSLRVDIPDLDDLLPHLPRVEAFISTAFVMFKSALAADIAAAAVKAQRRLGTKTSGQKERTR</sequence>
<keyword evidence="2" id="KW-1185">Reference proteome</keyword>
<accession>A0A6J5GSZ5</accession>
<dbReference type="EMBL" id="CADIKL010000045">
    <property type="protein sequence ID" value="CAB3805161.1"/>
    <property type="molecule type" value="Genomic_DNA"/>
</dbReference>
<reference evidence="1 2" key="1">
    <citation type="submission" date="2020-04" db="EMBL/GenBank/DDBJ databases">
        <authorList>
            <person name="De Canck E."/>
        </authorList>
    </citation>
    <scope>NUCLEOTIDE SEQUENCE [LARGE SCALE GENOMIC DNA]</scope>
    <source>
        <strain evidence="1 2">LMG 28688</strain>
    </source>
</reference>
<dbReference type="SUPFAM" id="SSF109709">
    <property type="entry name" value="KorB DNA-binding domain-like"/>
    <property type="match status" value="1"/>
</dbReference>
<dbReference type="AlphaFoldDB" id="A0A6J5GSZ5"/>
<gene>
    <name evidence="1" type="ORF">LMG28688_06128</name>
</gene>
<organism evidence="1 2">
    <name type="scientific">Paraburkholderia caffeinitolerans</name>
    <dbReference type="NCBI Taxonomy" id="1723730"/>
    <lineage>
        <taxon>Bacteria</taxon>
        <taxon>Pseudomonadati</taxon>
        <taxon>Pseudomonadota</taxon>
        <taxon>Betaproteobacteria</taxon>
        <taxon>Burkholderiales</taxon>
        <taxon>Burkholderiaceae</taxon>
        <taxon>Paraburkholderia</taxon>
    </lineage>
</organism>
<dbReference type="Gene3D" id="1.10.10.2830">
    <property type="match status" value="1"/>
</dbReference>
<evidence type="ECO:0000313" key="2">
    <source>
        <dbReference type="Proteomes" id="UP000494119"/>
    </source>
</evidence>
<dbReference type="Proteomes" id="UP000494119">
    <property type="component" value="Unassembled WGS sequence"/>
</dbReference>
<proteinExistence type="predicted"/>
<name>A0A6J5GSZ5_9BURK</name>
<evidence type="ECO:0000313" key="1">
    <source>
        <dbReference type="EMBL" id="CAB3805161.1"/>
    </source>
</evidence>
<protein>
    <submittedName>
        <fullName evidence="1">Uncharacterized protein</fullName>
    </submittedName>
</protein>